<evidence type="ECO:0000259" key="7">
    <source>
        <dbReference type="SMART" id="SM00729"/>
    </source>
</evidence>
<dbReference type="PANTHER" id="PTHR43409">
    <property type="entry name" value="ANAEROBIC MAGNESIUM-PROTOPORPHYRIN IX MONOMETHYL ESTER CYCLASE-RELATED"/>
    <property type="match status" value="1"/>
</dbReference>
<keyword evidence="8" id="KW-0614">Plasmid</keyword>
<dbReference type="Gene3D" id="3.20.20.70">
    <property type="entry name" value="Aldolase class I"/>
    <property type="match status" value="1"/>
</dbReference>
<dbReference type="InterPro" id="IPR013785">
    <property type="entry name" value="Aldolase_TIM"/>
</dbReference>
<reference evidence="8 9" key="1">
    <citation type="submission" date="2016-09" db="EMBL/GenBank/DDBJ databases">
        <title>The complete genome sequences of Rhizobium gallicum, symbiovars gallicum and phaseoli, symbionts associated to common bean (Phaseolus vulgaris).</title>
        <authorList>
            <person name="Bustos P."/>
            <person name="Santamaria R.I."/>
            <person name="Perez-Carrascal O.M."/>
            <person name="Juarez S."/>
            <person name="Lozano L."/>
            <person name="Martinez-Flores I."/>
            <person name="Martinez-Romero E."/>
            <person name="Cevallos M."/>
            <person name="Romero D."/>
            <person name="Davila G."/>
            <person name="Gonzalez V."/>
        </authorList>
    </citation>
    <scope>NUCLEOTIDE SEQUENCE [LARGE SCALE GENOMIC DNA]</scope>
    <source>
        <strain evidence="8 9">8C-3</strain>
        <plasmid evidence="9">Plasmid prsp8c3b</plasmid>
    </source>
</reference>
<dbReference type="SFLD" id="SFLDS00029">
    <property type="entry name" value="Radical_SAM"/>
    <property type="match status" value="1"/>
</dbReference>
<evidence type="ECO:0000313" key="9">
    <source>
        <dbReference type="Proteomes" id="UP000185109"/>
    </source>
</evidence>
<name>A0A1L5PBW6_RHIET</name>
<evidence type="ECO:0000256" key="2">
    <source>
        <dbReference type="ARBA" id="ARBA00022691"/>
    </source>
</evidence>
<dbReference type="InterPro" id="IPR058240">
    <property type="entry name" value="rSAM_sf"/>
</dbReference>
<feature type="region of interest" description="Disordered" evidence="6">
    <location>
        <begin position="519"/>
        <end position="538"/>
    </location>
</feature>
<dbReference type="Proteomes" id="UP000185109">
    <property type="component" value="Plasmid pRsp8C3b"/>
</dbReference>
<evidence type="ECO:0000256" key="4">
    <source>
        <dbReference type="ARBA" id="ARBA00023004"/>
    </source>
</evidence>
<evidence type="ECO:0000256" key="3">
    <source>
        <dbReference type="ARBA" id="ARBA00022723"/>
    </source>
</evidence>
<protein>
    <submittedName>
        <fullName evidence="8">Radical SAM domain-containing protein</fullName>
    </submittedName>
</protein>
<accession>A0A1L5PBW6</accession>
<dbReference type="SMART" id="SM00729">
    <property type="entry name" value="Elp3"/>
    <property type="match status" value="1"/>
</dbReference>
<dbReference type="SUPFAM" id="SSF102114">
    <property type="entry name" value="Radical SAM enzymes"/>
    <property type="match status" value="1"/>
</dbReference>
<dbReference type="GO" id="GO:0046872">
    <property type="term" value="F:metal ion binding"/>
    <property type="evidence" value="ECO:0007669"/>
    <property type="project" value="UniProtKB-KW"/>
</dbReference>
<evidence type="ECO:0000256" key="5">
    <source>
        <dbReference type="ARBA" id="ARBA00023014"/>
    </source>
</evidence>
<dbReference type="PANTHER" id="PTHR43409:SF7">
    <property type="entry name" value="BLL1977 PROTEIN"/>
    <property type="match status" value="1"/>
</dbReference>
<evidence type="ECO:0000256" key="1">
    <source>
        <dbReference type="ARBA" id="ARBA00001966"/>
    </source>
</evidence>
<keyword evidence="3" id="KW-0479">Metal-binding</keyword>
<evidence type="ECO:0000313" key="8">
    <source>
        <dbReference type="EMBL" id="APO77585.1"/>
    </source>
</evidence>
<geneLocation type="plasmid" evidence="9">
    <name>prsp8c3b</name>
</geneLocation>
<keyword evidence="4" id="KW-0408">Iron</keyword>
<proteinExistence type="predicted"/>
<evidence type="ECO:0000256" key="6">
    <source>
        <dbReference type="SAM" id="MobiDB-lite"/>
    </source>
</evidence>
<dbReference type="EMBL" id="CP017243">
    <property type="protein sequence ID" value="APO77585.1"/>
    <property type="molecule type" value="Genomic_DNA"/>
</dbReference>
<keyword evidence="5" id="KW-0411">Iron-sulfur</keyword>
<feature type="compositionally biased region" description="Basic and acidic residues" evidence="6">
    <location>
        <begin position="525"/>
        <end position="538"/>
    </location>
</feature>
<dbReference type="InterPro" id="IPR051198">
    <property type="entry name" value="BchE-like"/>
</dbReference>
<dbReference type="InterPro" id="IPR007197">
    <property type="entry name" value="rSAM"/>
</dbReference>
<organism evidence="8 9">
    <name type="scientific">Rhizobium etli 8C-3</name>
    <dbReference type="NCBI Taxonomy" id="538025"/>
    <lineage>
        <taxon>Bacteria</taxon>
        <taxon>Pseudomonadati</taxon>
        <taxon>Pseudomonadota</taxon>
        <taxon>Alphaproteobacteria</taxon>
        <taxon>Hyphomicrobiales</taxon>
        <taxon>Rhizobiaceae</taxon>
        <taxon>Rhizobium/Agrobacterium group</taxon>
        <taxon>Rhizobium</taxon>
    </lineage>
</organism>
<dbReference type="GO" id="GO:0005829">
    <property type="term" value="C:cytosol"/>
    <property type="evidence" value="ECO:0007669"/>
    <property type="project" value="TreeGrafter"/>
</dbReference>
<dbReference type="SFLD" id="SFLDG01082">
    <property type="entry name" value="B12-binding_domain_containing"/>
    <property type="match status" value="1"/>
</dbReference>
<comment type="cofactor">
    <cofactor evidence="1">
        <name>[4Fe-4S] cluster</name>
        <dbReference type="ChEBI" id="CHEBI:49883"/>
    </cofactor>
</comment>
<gene>
    <name evidence="8" type="ORF">AM571_PB00301</name>
</gene>
<dbReference type="AlphaFoldDB" id="A0A1L5PBW6"/>
<keyword evidence="2" id="KW-0949">S-adenosyl-L-methionine</keyword>
<dbReference type="GO" id="GO:0003824">
    <property type="term" value="F:catalytic activity"/>
    <property type="evidence" value="ECO:0007669"/>
    <property type="project" value="InterPro"/>
</dbReference>
<dbReference type="InterPro" id="IPR006638">
    <property type="entry name" value="Elp3/MiaA/NifB-like_rSAM"/>
</dbReference>
<dbReference type="GO" id="GO:0051536">
    <property type="term" value="F:iron-sulfur cluster binding"/>
    <property type="evidence" value="ECO:0007669"/>
    <property type="project" value="UniProtKB-KW"/>
</dbReference>
<sequence>MGLRVIACSAPQFSHGEAGEMALSSADPASLYNACRYAASLASKAEGAWGESNWRGTRSDRRQSTLLLSDMDDVQRRLTPLLVRVRPNLVLIGAMSICFRGAIETAKYIREFLGDDVCIVLGGRHATETIYRDDENRVRHHLASPLRLIADGKVSSCFDIVLSGDGEHFIAEIGCVVASLEARGFSPRQAKFSLGHLTTTPGHWIAGTIMDDQVHTVCSSGMPLDYNGMPSPAEMFGITTSFDVFGGAPTAHVFSDIGRGCIYDCIFCSERISVVGPPRQFKISPHRLCGQLAAARRVVKADYGENFPVSAFIEDSTLLGWNSALVAQFEKVFDPLENPVRLGGQATIDQIVNNPALARRLGRMGLEYLFIGVETPRPELVGGLHKNIATKKGSWMERGDKAVEILSEAGIKVGVSLLFGMGEGAAERQQLFSALESWRKTGSLITISMNWAVQHPLRNTVQGNEYTYLDWAVSPGPMLSLLRNFGESSEIYPIAGGTSPDEASVKDILQATTEIMAMPPAHPMQKQEADHVPGRGVA</sequence>
<feature type="domain" description="Elp3/MiaA/NifB-like radical SAM core" evidence="7">
    <location>
        <begin position="251"/>
        <end position="474"/>
    </location>
</feature>